<dbReference type="HOGENOM" id="CLU_963132_0_0_1"/>
<dbReference type="eggNOG" id="ENOG502SD2N">
    <property type="taxonomic scope" value="Eukaryota"/>
</dbReference>
<dbReference type="VEuPathDB" id="FungiDB:MGG_14733"/>
<gene>
    <name evidence="1" type="ORF">MGG_14733</name>
</gene>
<reference key="2">
    <citation type="submission" date="2011-05" db="EMBL/GenBank/DDBJ databases">
        <title>The Genome Sequence of Magnaporthe oryzae 70-15.</title>
        <authorList>
            <consortium name="The Broad Institute Genome Sequencing Platform"/>
            <person name="Ma L.-J."/>
            <person name="Dead R."/>
            <person name="Young S.K."/>
            <person name="Zeng Q."/>
            <person name="Gargeya S."/>
            <person name="Fitzgerald M."/>
            <person name="Haas B."/>
            <person name="Abouelleil A."/>
            <person name="Alvarado L."/>
            <person name="Arachchi H.M."/>
            <person name="Berlin A."/>
            <person name="Brown A."/>
            <person name="Chapman S.B."/>
            <person name="Chen Z."/>
            <person name="Dunbar C."/>
            <person name="Freedman E."/>
            <person name="Gearin G."/>
            <person name="Gellesch M."/>
            <person name="Goldberg J."/>
            <person name="Griggs A."/>
            <person name="Gujja S."/>
            <person name="Heiman D."/>
            <person name="Howarth C."/>
            <person name="Larson L."/>
            <person name="Lui A."/>
            <person name="MacDonald P.J.P."/>
            <person name="Mehta T."/>
            <person name="Montmayeur A."/>
            <person name="Murphy C."/>
            <person name="Neiman D."/>
            <person name="Pearson M."/>
            <person name="Priest M."/>
            <person name="Roberts A."/>
            <person name="Saif S."/>
            <person name="Shea T."/>
            <person name="Shenoy N."/>
            <person name="Sisk P."/>
            <person name="Stolte C."/>
            <person name="Sykes S."/>
            <person name="Yandava C."/>
            <person name="Wortman J."/>
            <person name="Nusbaum C."/>
            <person name="Birren B."/>
        </authorList>
    </citation>
    <scope>NUCLEOTIDE SEQUENCE</scope>
    <source>
        <strain>70-15</strain>
    </source>
</reference>
<dbReference type="GeneID" id="5048667"/>
<name>G4MYX5_PYRO7</name>
<dbReference type="OrthoDB" id="3439512at2759"/>
<dbReference type="RefSeq" id="XP_003713443.1">
    <property type="nucleotide sequence ID" value="XM_003713395.1"/>
</dbReference>
<organism evidence="1 2">
    <name type="scientific">Pyricularia oryzae (strain 70-15 / ATCC MYA-4617 / FGSC 8958)</name>
    <name type="common">Rice blast fungus</name>
    <name type="synonym">Magnaporthe oryzae</name>
    <dbReference type="NCBI Taxonomy" id="242507"/>
    <lineage>
        <taxon>Eukaryota</taxon>
        <taxon>Fungi</taxon>
        <taxon>Dikarya</taxon>
        <taxon>Ascomycota</taxon>
        <taxon>Pezizomycotina</taxon>
        <taxon>Sordariomycetes</taxon>
        <taxon>Sordariomycetidae</taxon>
        <taxon>Magnaporthales</taxon>
        <taxon>Pyriculariaceae</taxon>
        <taxon>Pyricularia</taxon>
    </lineage>
</organism>
<dbReference type="STRING" id="242507.G4MYX5"/>
<reference evidence="1 2" key="1">
    <citation type="journal article" date="2005" name="Nature">
        <title>The genome sequence of the rice blast fungus Magnaporthe grisea.</title>
        <authorList>
            <person name="Dean R.A."/>
            <person name="Talbot N.J."/>
            <person name="Ebbole D.J."/>
            <person name="Farman M.L."/>
            <person name="Mitchell T.K."/>
            <person name="Orbach M.J."/>
            <person name="Thon M."/>
            <person name="Kulkarni R."/>
            <person name="Xu J.R."/>
            <person name="Pan H."/>
            <person name="Read N.D."/>
            <person name="Lee Y.H."/>
            <person name="Carbone I."/>
            <person name="Brown D."/>
            <person name="Oh Y.Y."/>
            <person name="Donofrio N."/>
            <person name="Jeong J.S."/>
            <person name="Soanes D.M."/>
            <person name="Djonovic S."/>
            <person name="Kolomiets E."/>
            <person name="Rehmeyer C."/>
            <person name="Li W."/>
            <person name="Harding M."/>
            <person name="Kim S."/>
            <person name="Lebrun M.H."/>
            <person name="Bohnert H."/>
            <person name="Coughlan S."/>
            <person name="Butler J."/>
            <person name="Calvo S."/>
            <person name="Ma L.J."/>
            <person name="Nicol R."/>
            <person name="Purcell S."/>
            <person name="Nusbaum C."/>
            <person name="Galagan J.E."/>
            <person name="Birren B.W."/>
        </authorList>
    </citation>
    <scope>NUCLEOTIDE SEQUENCE [LARGE SCALE GENOMIC DNA]</scope>
    <source>
        <strain evidence="2">70-15 / ATCC MYA-4617 / FGSC 8958</strain>
    </source>
</reference>
<evidence type="ECO:0000313" key="1">
    <source>
        <dbReference type="EMBL" id="EHA53636.1"/>
    </source>
</evidence>
<evidence type="ECO:0000313" key="2">
    <source>
        <dbReference type="Proteomes" id="UP000009058"/>
    </source>
</evidence>
<dbReference type="EMBL" id="CM001232">
    <property type="protein sequence ID" value="EHA53636.1"/>
    <property type="molecule type" value="Genomic_DNA"/>
</dbReference>
<dbReference type="AlphaFoldDB" id="G4MYX5"/>
<dbReference type="KEGG" id="mgr:MGG_14733"/>
<proteinExistence type="predicted"/>
<dbReference type="Proteomes" id="UP000009058">
    <property type="component" value="Chromosome 2"/>
</dbReference>
<keyword evidence="2" id="KW-1185">Reference proteome</keyword>
<accession>G4MYX5</accession>
<protein>
    <submittedName>
        <fullName evidence="1">Uncharacterized protein</fullName>
    </submittedName>
</protein>
<sequence length="300" mass="33459">MHKRYSSSEDVLFANILSIYGQDAEALREITRLCAASPTQVEKTTPWEQHDIRVIYEFSCQIDDDNLFVIEVDAESFKFEIRDLPNQVPPILIHCLHRHWDLAITAACSSVQGVNKLCQTFGENLVKSLEIPSNTTGKPKLCYSEAYHSKPNKPIVTALRVLHIVSFVAPDKETQLRVTQVQNMATTLLPGRHAGWNRYTASLAKESPDQGIFSTWFTASLSSKKSDEMLKSNVTLNLGDEAEWTTKAFLRDGCVEPLLKHALAMVKGMDSIGVLCDNGHAVPSGEVITIPNSLAQIDFW</sequence>
<dbReference type="InParanoid" id="G4MYX5"/>